<evidence type="ECO:0000313" key="1">
    <source>
        <dbReference type="EMBL" id="GBN47997.1"/>
    </source>
</evidence>
<sequence>MEKQLSCVLMLPLKQIALRRFAATLWNEPDILASIGKFRERIQYGDYQKKWCGTVEFEVLDKISKLQLPESLTKQIIQILKPMGLRILRWKIFHEAFLSQSNCDYPFEYFNVSILEKLCWTTAGTVDYRKTAEELILCNVVDIVKRYKLACLYCLDHYIPEFWKELPQENKMYFYNRKHIRLPLLQFCWPYILKGEEYKLCVNSITGNPFGDSTLFQQRIFTCLSFAGNKAAVKYFFQKLSLEEREASLINAANSALGSQNVEPGHYPWRFPKENVTDVVFYLLSLMNPEQQSRFFRERPSDVLECFLDWPWQDAFLNIADAMWRSGTSCKKLRHSVGQDAEKDSKFRLLFTKELFNIQDTETINVILSNVDAGDRVRLVLSEFFFGHFYYFMWRGSVHVVEMCLRETGLSKEDKKRLKEDFMVFLRSLDSGQIEWGAPKWRRFFEFLDETDASSQSKRSLNDEALPEAKKLF</sequence>
<dbReference type="EMBL" id="BGPR01010785">
    <property type="protein sequence ID" value="GBN47997.1"/>
    <property type="molecule type" value="Genomic_DNA"/>
</dbReference>
<gene>
    <name evidence="1" type="ORF">AVEN_169806_2</name>
</gene>
<reference evidence="1 2" key="1">
    <citation type="journal article" date="2019" name="Sci. Rep.">
        <title>Orb-weaving spider Araneus ventricosus genome elucidates the spidroin gene catalogue.</title>
        <authorList>
            <person name="Kono N."/>
            <person name="Nakamura H."/>
            <person name="Ohtoshi R."/>
            <person name="Moran D.A.P."/>
            <person name="Shinohara A."/>
            <person name="Yoshida Y."/>
            <person name="Fujiwara M."/>
            <person name="Mori M."/>
            <person name="Tomita M."/>
            <person name="Arakawa K."/>
        </authorList>
    </citation>
    <scope>NUCLEOTIDE SEQUENCE [LARGE SCALE GENOMIC DNA]</scope>
</reference>
<protein>
    <submittedName>
        <fullName evidence="1">Uncharacterized protein</fullName>
    </submittedName>
</protein>
<organism evidence="1 2">
    <name type="scientific">Araneus ventricosus</name>
    <name type="common">Orbweaver spider</name>
    <name type="synonym">Epeira ventricosa</name>
    <dbReference type="NCBI Taxonomy" id="182803"/>
    <lineage>
        <taxon>Eukaryota</taxon>
        <taxon>Metazoa</taxon>
        <taxon>Ecdysozoa</taxon>
        <taxon>Arthropoda</taxon>
        <taxon>Chelicerata</taxon>
        <taxon>Arachnida</taxon>
        <taxon>Araneae</taxon>
        <taxon>Araneomorphae</taxon>
        <taxon>Entelegynae</taxon>
        <taxon>Araneoidea</taxon>
        <taxon>Araneidae</taxon>
        <taxon>Araneus</taxon>
    </lineage>
</organism>
<proteinExistence type="predicted"/>
<name>A0A4Y2PCL9_ARAVE</name>
<dbReference type="AlphaFoldDB" id="A0A4Y2PCL9"/>
<keyword evidence="2" id="KW-1185">Reference proteome</keyword>
<comment type="caution">
    <text evidence="1">The sequence shown here is derived from an EMBL/GenBank/DDBJ whole genome shotgun (WGS) entry which is preliminary data.</text>
</comment>
<dbReference type="Proteomes" id="UP000499080">
    <property type="component" value="Unassembled WGS sequence"/>
</dbReference>
<evidence type="ECO:0000313" key="2">
    <source>
        <dbReference type="Proteomes" id="UP000499080"/>
    </source>
</evidence>
<accession>A0A4Y2PCL9</accession>